<dbReference type="Proteomes" id="UP000053259">
    <property type="component" value="Unassembled WGS sequence"/>
</dbReference>
<evidence type="ECO:0008006" key="5">
    <source>
        <dbReference type="Google" id="ProtNLM"/>
    </source>
</evidence>
<dbReference type="SFLD" id="SFLDS00019">
    <property type="entry name" value="Glutathione_Transferase_(cytos"/>
    <property type="match status" value="1"/>
</dbReference>
<dbReference type="Pfam" id="PF13410">
    <property type="entry name" value="GST_C_2"/>
    <property type="match status" value="1"/>
</dbReference>
<dbReference type="InterPro" id="IPR050983">
    <property type="entry name" value="GST_Omega/HSP26"/>
</dbReference>
<dbReference type="Gene3D" id="3.40.30.10">
    <property type="entry name" value="Glutaredoxin"/>
    <property type="match status" value="1"/>
</dbReference>
<dbReference type="InterPro" id="IPR010987">
    <property type="entry name" value="Glutathione-S-Trfase_C-like"/>
</dbReference>
<dbReference type="GO" id="GO:0005737">
    <property type="term" value="C:cytoplasm"/>
    <property type="evidence" value="ECO:0007669"/>
    <property type="project" value="TreeGrafter"/>
</dbReference>
<keyword evidence="4" id="KW-1185">Reference proteome</keyword>
<dbReference type="PROSITE" id="PS51354">
    <property type="entry name" value="GLUTAREDOXIN_2"/>
    <property type="match status" value="1"/>
</dbReference>
<name>A0A0D2A134_9PEZI</name>
<dbReference type="VEuPathDB" id="FungiDB:PV09_08088"/>
<dbReference type="InterPro" id="IPR040079">
    <property type="entry name" value="Glutathione_S-Trfase"/>
</dbReference>
<reference evidence="3 4" key="1">
    <citation type="submission" date="2015-01" db="EMBL/GenBank/DDBJ databases">
        <title>The Genome Sequence of Ochroconis gallopava CBS43764.</title>
        <authorList>
            <consortium name="The Broad Institute Genomics Platform"/>
            <person name="Cuomo C."/>
            <person name="de Hoog S."/>
            <person name="Gorbushina A."/>
            <person name="Stielow B."/>
            <person name="Teixiera M."/>
            <person name="Abouelleil A."/>
            <person name="Chapman S.B."/>
            <person name="Priest M."/>
            <person name="Young S.K."/>
            <person name="Wortman J."/>
            <person name="Nusbaum C."/>
            <person name="Birren B."/>
        </authorList>
    </citation>
    <scope>NUCLEOTIDE SEQUENCE [LARGE SCALE GENOMIC DNA]</scope>
    <source>
        <strain evidence="3 4">CBS 43764</strain>
    </source>
</reference>
<dbReference type="InterPro" id="IPR004045">
    <property type="entry name" value="Glutathione_S-Trfase_N"/>
</dbReference>
<dbReference type="GeneID" id="27316061"/>
<dbReference type="EMBL" id="KN847564">
    <property type="protein sequence ID" value="KIW00378.1"/>
    <property type="molecule type" value="Genomic_DNA"/>
</dbReference>
<dbReference type="SFLD" id="SFLDG00358">
    <property type="entry name" value="Main_(cytGST)"/>
    <property type="match status" value="1"/>
</dbReference>
<proteinExistence type="predicted"/>
<evidence type="ECO:0000259" key="2">
    <source>
        <dbReference type="PROSITE" id="PS50405"/>
    </source>
</evidence>
<feature type="domain" description="GST N-terminal" evidence="1">
    <location>
        <begin position="30"/>
        <end position="108"/>
    </location>
</feature>
<protein>
    <recommendedName>
        <fullName evidence="5">GST N-terminal domain-containing protein</fullName>
    </recommendedName>
</protein>
<dbReference type="InterPro" id="IPR036249">
    <property type="entry name" value="Thioredoxin-like_sf"/>
</dbReference>
<dbReference type="SUPFAM" id="SSF52833">
    <property type="entry name" value="Thioredoxin-like"/>
    <property type="match status" value="1"/>
</dbReference>
<dbReference type="SUPFAM" id="SSF47616">
    <property type="entry name" value="GST C-terminal domain-like"/>
    <property type="match status" value="1"/>
</dbReference>
<dbReference type="HOGENOM" id="CLU_011226_9_1_1"/>
<dbReference type="PROSITE" id="PS50404">
    <property type="entry name" value="GST_NTER"/>
    <property type="match status" value="1"/>
</dbReference>
<accession>A0A0D2A134</accession>
<dbReference type="PANTHER" id="PTHR43968">
    <property type="match status" value="1"/>
</dbReference>
<evidence type="ECO:0000313" key="3">
    <source>
        <dbReference type="EMBL" id="KIW00378.1"/>
    </source>
</evidence>
<dbReference type="InterPro" id="IPR036282">
    <property type="entry name" value="Glutathione-S-Trfase_C_sf"/>
</dbReference>
<gene>
    <name evidence="3" type="ORF">PV09_08088</name>
</gene>
<dbReference type="Pfam" id="PF13409">
    <property type="entry name" value="GST_N_2"/>
    <property type="match status" value="1"/>
</dbReference>
<dbReference type="PANTHER" id="PTHR43968:SF13">
    <property type="entry name" value="GLUTATHIONE TRANSFERASE OMEGA-1"/>
    <property type="match status" value="1"/>
</dbReference>
<dbReference type="Gene3D" id="1.20.1050.10">
    <property type="match status" value="1"/>
</dbReference>
<dbReference type="InParanoid" id="A0A0D2A134"/>
<dbReference type="CDD" id="cd00570">
    <property type="entry name" value="GST_N_family"/>
    <property type="match status" value="1"/>
</dbReference>
<dbReference type="OrthoDB" id="4951845at2759"/>
<sequence length="274" mass="31641">MSRQSHPDSNLHPVATGAASALVAAHSSPKPLVLYSGWFCPFVQRVWAVLEEKQIPYQYVEVNPYNKPDSLLKINPRGLVPTLEIDGKPLYESWVVMEFLEDRYPDLGNSLRRSDIYERAKGRIWGDFVGSRIIPSFHRFLQHQPMSDTESLSSKRQELLSHLRQFTQAMDPVGPYFFGSDPSLTDFMLAPWAVRLWVFDHFKGGLGIPEEGQGGKDEEIWRRWRFWLKNISERRSMVQTLSDREHYLPIYERYANDEAQSELAKATRSGRGVP</sequence>
<evidence type="ECO:0000259" key="1">
    <source>
        <dbReference type="PROSITE" id="PS50404"/>
    </source>
</evidence>
<dbReference type="STRING" id="253628.A0A0D2A134"/>
<feature type="domain" description="GST C-terminal" evidence="2">
    <location>
        <begin position="115"/>
        <end position="250"/>
    </location>
</feature>
<evidence type="ECO:0000313" key="4">
    <source>
        <dbReference type="Proteomes" id="UP000053259"/>
    </source>
</evidence>
<dbReference type="AlphaFoldDB" id="A0A0D2A134"/>
<dbReference type="RefSeq" id="XP_016210247.1">
    <property type="nucleotide sequence ID" value="XM_016361941.1"/>
</dbReference>
<dbReference type="PROSITE" id="PS50405">
    <property type="entry name" value="GST_CTER"/>
    <property type="match status" value="1"/>
</dbReference>
<organism evidence="3 4">
    <name type="scientific">Verruconis gallopava</name>
    <dbReference type="NCBI Taxonomy" id="253628"/>
    <lineage>
        <taxon>Eukaryota</taxon>
        <taxon>Fungi</taxon>
        <taxon>Dikarya</taxon>
        <taxon>Ascomycota</taxon>
        <taxon>Pezizomycotina</taxon>
        <taxon>Dothideomycetes</taxon>
        <taxon>Pleosporomycetidae</taxon>
        <taxon>Venturiales</taxon>
        <taxon>Sympoventuriaceae</taxon>
        <taxon>Verruconis</taxon>
    </lineage>
</organism>